<dbReference type="InterPro" id="IPR045057">
    <property type="entry name" value="Gcn5-rel_NAT"/>
</dbReference>
<dbReference type="GO" id="GO:0016746">
    <property type="term" value="F:acyltransferase activity"/>
    <property type="evidence" value="ECO:0007669"/>
    <property type="project" value="UniProtKB-KW"/>
</dbReference>
<dbReference type="PANTHER" id="PTHR31435">
    <property type="entry name" value="PROTEIN NATD1"/>
    <property type="match status" value="1"/>
</dbReference>
<dbReference type="InterPro" id="IPR016181">
    <property type="entry name" value="Acyl_CoA_acyltransferase"/>
</dbReference>
<evidence type="ECO:0000313" key="4">
    <source>
        <dbReference type="EMBL" id="MFC5730156.1"/>
    </source>
</evidence>
<dbReference type="SUPFAM" id="SSF55729">
    <property type="entry name" value="Acyl-CoA N-acyltransferases (Nat)"/>
    <property type="match status" value="1"/>
</dbReference>
<comment type="caution">
    <text evidence="4">The sequence shown here is derived from an EMBL/GenBank/DDBJ whole genome shotgun (WGS) entry which is preliminary data.</text>
</comment>
<name>A0ABW0ZKQ4_9ACTN</name>
<feature type="domain" description="N-acetyltransferase" evidence="2">
    <location>
        <begin position="1"/>
        <end position="98"/>
    </location>
</feature>
<accession>A0ABW0ZKQ4</accession>
<keyword evidence="4" id="KW-0808">Transferase</keyword>
<dbReference type="RefSeq" id="WP_136431611.1">
    <property type="nucleotide sequence ID" value="NZ_JBHSNS010000007.1"/>
</dbReference>
<dbReference type="CDD" id="cd04301">
    <property type="entry name" value="NAT_SF"/>
    <property type="match status" value="1"/>
</dbReference>
<dbReference type="Proteomes" id="UP001596072">
    <property type="component" value="Unassembled WGS sequence"/>
</dbReference>
<dbReference type="Pfam" id="PF14542">
    <property type="entry name" value="Acetyltransf_CG"/>
    <property type="match status" value="1"/>
</dbReference>
<dbReference type="EC" id="2.3.1.-" evidence="4"/>
<evidence type="ECO:0000256" key="1">
    <source>
        <dbReference type="SAM" id="MobiDB-lite"/>
    </source>
</evidence>
<gene>
    <name evidence="4" type="ORF">ACFPQB_14635</name>
</gene>
<reference evidence="5" key="1">
    <citation type="journal article" date="2019" name="Int. J. Syst. Evol. Microbiol.">
        <title>The Global Catalogue of Microorganisms (GCM) 10K type strain sequencing project: providing services to taxonomists for standard genome sequencing and annotation.</title>
        <authorList>
            <consortium name="The Broad Institute Genomics Platform"/>
            <consortium name="The Broad Institute Genome Sequencing Center for Infectious Disease"/>
            <person name="Wu L."/>
            <person name="Ma J."/>
        </authorList>
    </citation>
    <scope>NUCLEOTIDE SEQUENCE [LARGE SCALE GENOMIC DNA]</scope>
    <source>
        <strain evidence="5">YIM 94188</strain>
    </source>
</reference>
<dbReference type="PROSITE" id="PS51729">
    <property type="entry name" value="GNAT_YJDJ"/>
    <property type="match status" value="1"/>
</dbReference>
<feature type="region of interest" description="Disordered" evidence="1">
    <location>
        <begin position="99"/>
        <end position="123"/>
    </location>
</feature>
<dbReference type="InterPro" id="IPR000182">
    <property type="entry name" value="GNAT_dom"/>
</dbReference>
<evidence type="ECO:0000259" key="2">
    <source>
        <dbReference type="PROSITE" id="PS51186"/>
    </source>
</evidence>
<dbReference type="Gene3D" id="3.40.630.30">
    <property type="match status" value="1"/>
</dbReference>
<evidence type="ECO:0000259" key="3">
    <source>
        <dbReference type="PROSITE" id="PS51729"/>
    </source>
</evidence>
<proteinExistence type="predicted"/>
<dbReference type="PANTHER" id="PTHR31435:SF10">
    <property type="entry name" value="BSR4717 PROTEIN"/>
    <property type="match status" value="1"/>
</dbReference>
<keyword evidence="5" id="KW-1185">Reference proteome</keyword>
<dbReference type="InterPro" id="IPR031165">
    <property type="entry name" value="GNAT_YJDJ"/>
</dbReference>
<dbReference type="PROSITE" id="PS51186">
    <property type="entry name" value="GNAT"/>
    <property type="match status" value="1"/>
</dbReference>
<protein>
    <submittedName>
        <fullName evidence="4">GNAT family N-acetyltransferase</fullName>
        <ecNumber evidence="4">2.3.1.-</ecNumber>
    </submittedName>
</protein>
<organism evidence="4 5">
    <name type="scientific">Nocardioides vastitatis</name>
    <dbReference type="NCBI Taxonomy" id="2568655"/>
    <lineage>
        <taxon>Bacteria</taxon>
        <taxon>Bacillati</taxon>
        <taxon>Actinomycetota</taxon>
        <taxon>Actinomycetes</taxon>
        <taxon>Propionibacteriales</taxon>
        <taxon>Nocardioidaceae</taxon>
        <taxon>Nocardioides</taxon>
    </lineage>
</organism>
<keyword evidence="4" id="KW-0012">Acyltransferase</keyword>
<feature type="domain" description="N-acetyltransferase" evidence="3">
    <location>
        <begin position="6"/>
        <end position="93"/>
    </location>
</feature>
<evidence type="ECO:0000313" key="5">
    <source>
        <dbReference type="Proteomes" id="UP001596072"/>
    </source>
</evidence>
<sequence length="123" mass="13591">MTTTVHDDPSQSRYEIHVDDQLAGFSEYKLNPGRIAFTHTQVDPAFSGRGLARQLVEEELEDARRRGLAVLPFCPYVRRIIAQAPEKYLGLVPDKDRERFQLPAAGGDADPGPGGSAVEEKGR</sequence>
<dbReference type="EMBL" id="JBHSNS010000007">
    <property type="protein sequence ID" value="MFC5730156.1"/>
    <property type="molecule type" value="Genomic_DNA"/>
</dbReference>